<sequence length="412" mass="45703">MDIDYVEVNQVALLESAESAIDEAAHHDEHGRPAESVVVAATVVVEAGDQAPAQAEPLHGPDSTEVDSQDCDCLPPVKSSNLKTVLNPSPATLELALAPVRASYRHSWGQIRSIIIRIAGDISDASSAEGARDAEALALARRDALLSLTSEITEALDNAMRTIYMIPGFFIPQPNCKYTVEDHLVQIAKLDKQLEDVQNRLREMQQKAQKLLDLRGQVVTAHNQMLRRRAMLTAVRSASIVTLPFLPILSAVFSAVDMALSVHNGSQESTVPDDVLMSATESMDSLQATLPRQIRRMEEIRFELQVVQAKIEHQRNDPDACQVLDLWTKLRSAQMLVKIIFDRRDSDSLSIESNNVIRRRSCKSLREAIHAMHALLPILGIPHTRDVSLAAVSDGVWQQIEDDLVKFRDFHK</sequence>
<accession>A0A060S8T3</accession>
<evidence type="ECO:0000313" key="3">
    <source>
        <dbReference type="Proteomes" id="UP000029665"/>
    </source>
</evidence>
<organism evidence="2 3">
    <name type="scientific">Pycnoporus cinnabarinus</name>
    <name type="common">Cinnabar-red polypore</name>
    <name type="synonym">Trametes cinnabarina</name>
    <dbReference type="NCBI Taxonomy" id="5643"/>
    <lineage>
        <taxon>Eukaryota</taxon>
        <taxon>Fungi</taxon>
        <taxon>Dikarya</taxon>
        <taxon>Basidiomycota</taxon>
        <taxon>Agaricomycotina</taxon>
        <taxon>Agaricomycetes</taxon>
        <taxon>Polyporales</taxon>
        <taxon>Polyporaceae</taxon>
        <taxon>Trametes</taxon>
    </lineage>
</organism>
<feature type="non-terminal residue" evidence="2">
    <location>
        <position position="1"/>
    </location>
</feature>
<dbReference type="EMBL" id="CCBP010000089">
    <property type="protein sequence ID" value="CDO70661.1"/>
    <property type="molecule type" value="Genomic_DNA"/>
</dbReference>
<dbReference type="OrthoDB" id="2728969at2759"/>
<comment type="caution">
    <text evidence="2">The sequence shown here is derived from an EMBL/GenBank/DDBJ whole genome shotgun (WGS) entry which is preliminary data.</text>
</comment>
<protein>
    <submittedName>
        <fullName evidence="2">Uncharacterized protein</fullName>
    </submittedName>
</protein>
<dbReference type="AlphaFoldDB" id="A0A060S8T3"/>
<keyword evidence="1" id="KW-0175">Coiled coil</keyword>
<dbReference type="HOGENOM" id="CLU_667534_0_0_1"/>
<name>A0A060S8T3_PYCCI</name>
<keyword evidence="3" id="KW-1185">Reference proteome</keyword>
<feature type="coiled-coil region" evidence="1">
    <location>
        <begin position="180"/>
        <end position="214"/>
    </location>
</feature>
<dbReference type="Proteomes" id="UP000029665">
    <property type="component" value="Unassembled WGS sequence"/>
</dbReference>
<evidence type="ECO:0000256" key="1">
    <source>
        <dbReference type="SAM" id="Coils"/>
    </source>
</evidence>
<proteinExistence type="predicted"/>
<feature type="non-terminal residue" evidence="2">
    <location>
        <position position="412"/>
    </location>
</feature>
<evidence type="ECO:0000313" key="2">
    <source>
        <dbReference type="EMBL" id="CDO70661.1"/>
    </source>
</evidence>
<gene>
    <name evidence="2" type="ORF">BN946_scf184756.g28</name>
</gene>
<reference evidence="2" key="1">
    <citation type="submission" date="2014-01" db="EMBL/GenBank/DDBJ databases">
        <title>The genome of the white-rot fungus Pycnoporus cinnabarinus: a basidiomycete model with a versatile arsenal for lignocellulosic biomass breakdown.</title>
        <authorList>
            <person name="Levasseur A."/>
            <person name="Lomascolo A."/>
            <person name="Ruiz-Duenas F.J."/>
            <person name="Uzan E."/>
            <person name="Piumi F."/>
            <person name="Kues U."/>
            <person name="Ram A.F.J."/>
            <person name="Murat C."/>
            <person name="Haon M."/>
            <person name="Benoit I."/>
            <person name="Arfi Y."/>
            <person name="Chevret D."/>
            <person name="Drula E."/>
            <person name="Kwon M.J."/>
            <person name="Gouret P."/>
            <person name="Lesage-Meessen L."/>
            <person name="Lombard V."/>
            <person name="Mariette J."/>
            <person name="Noirot C."/>
            <person name="Park J."/>
            <person name="Patyshakuliyeva A."/>
            <person name="Wieneger R.A.B."/>
            <person name="Wosten H.A.B."/>
            <person name="Martin F."/>
            <person name="Coutinho P.M."/>
            <person name="de Vries R."/>
            <person name="Martinez A.T."/>
            <person name="Klopp C."/>
            <person name="Pontarotti P."/>
            <person name="Henrissat B."/>
            <person name="Record E."/>
        </authorList>
    </citation>
    <scope>NUCLEOTIDE SEQUENCE [LARGE SCALE GENOMIC DNA]</scope>
    <source>
        <strain evidence="2">BRFM137</strain>
    </source>
</reference>